<proteinExistence type="inferred from homology"/>
<dbReference type="AlphaFoldDB" id="A0A1I6RGW7"/>
<evidence type="ECO:0000313" key="8">
    <source>
        <dbReference type="Proteomes" id="UP000199392"/>
    </source>
</evidence>
<feature type="transmembrane region" description="Helical" evidence="6">
    <location>
        <begin position="229"/>
        <end position="250"/>
    </location>
</feature>
<comment type="similarity">
    <text evidence="2">Belongs to the autoinducer-2 exporter (AI-2E) (TC 2.A.86) family.</text>
</comment>
<evidence type="ECO:0000256" key="4">
    <source>
        <dbReference type="ARBA" id="ARBA00022989"/>
    </source>
</evidence>
<keyword evidence="8" id="KW-1185">Reference proteome</keyword>
<gene>
    <name evidence="7" type="ORF">SAMN04488050_10379</name>
</gene>
<dbReference type="InterPro" id="IPR002549">
    <property type="entry name" value="AI-2E-like"/>
</dbReference>
<evidence type="ECO:0000256" key="6">
    <source>
        <dbReference type="SAM" id="Phobius"/>
    </source>
</evidence>
<evidence type="ECO:0000256" key="3">
    <source>
        <dbReference type="ARBA" id="ARBA00022692"/>
    </source>
</evidence>
<evidence type="ECO:0000256" key="2">
    <source>
        <dbReference type="ARBA" id="ARBA00009773"/>
    </source>
</evidence>
<dbReference type="Proteomes" id="UP000199392">
    <property type="component" value="Unassembled WGS sequence"/>
</dbReference>
<feature type="transmembrane region" description="Helical" evidence="6">
    <location>
        <begin position="200"/>
        <end position="223"/>
    </location>
</feature>
<accession>A0A1I6RGW7</accession>
<dbReference type="OrthoDB" id="9799225at2"/>
<evidence type="ECO:0000256" key="5">
    <source>
        <dbReference type="ARBA" id="ARBA00023136"/>
    </source>
</evidence>
<evidence type="ECO:0000256" key="1">
    <source>
        <dbReference type="ARBA" id="ARBA00004141"/>
    </source>
</evidence>
<dbReference type="STRING" id="311180.SAMN04488050_10379"/>
<evidence type="ECO:0000313" key="7">
    <source>
        <dbReference type="EMBL" id="SFS63915.1"/>
    </source>
</evidence>
<keyword evidence="5 6" id="KW-0472">Membrane</keyword>
<feature type="transmembrane region" description="Helical" evidence="6">
    <location>
        <begin position="63"/>
        <end position="83"/>
    </location>
</feature>
<dbReference type="Pfam" id="PF01594">
    <property type="entry name" value="AI-2E_transport"/>
    <property type="match status" value="1"/>
</dbReference>
<dbReference type="GO" id="GO:0055085">
    <property type="term" value="P:transmembrane transport"/>
    <property type="evidence" value="ECO:0007669"/>
    <property type="project" value="TreeGrafter"/>
</dbReference>
<name>A0A1I6RGW7_9RHOB</name>
<reference evidence="8" key="1">
    <citation type="submission" date="2016-10" db="EMBL/GenBank/DDBJ databases">
        <authorList>
            <person name="Varghese N."/>
            <person name="Submissions S."/>
        </authorList>
    </citation>
    <scope>NUCLEOTIDE SEQUENCE [LARGE SCALE GENOMIC DNA]</scope>
    <source>
        <strain evidence="8">DSM 26894</strain>
    </source>
</reference>
<feature type="transmembrane region" description="Helical" evidence="6">
    <location>
        <begin position="297"/>
        <end position="329"/>
    </location>
</feature>
<dbReference type="EMBL" id="FOZW01000003">
    <property type="protein sequence ID" value="SFS63915.1"/>
    <property type="molecule type" value="Genomic_DNA"/>
</dbReference>
<feature type="transmembrane region" description="Helical" evidence="6">
    <location>
        <begin position="141"/>
        <end position="164"/>
    </location>
</feature>
<dbReference type="RefSeq" id="WP_092422669.1">
    <property type="nucleotide sequence ID" value="NZ_FNCL01000003.1"/>
</dbReference>
<keyword evidence="4 6" id="KW-1133">Transmembrane helix</keyword>
<dbReference type="GO" id="GO:0016020">
    <property type="term" value="C:membrane"/>
    <property type="evidence" value="ECO:0007669"/>
    <property type="project" value="UniProtKB-SubCell"/>
</dbReference>
<sequence length="346" mass="37392">MNRPTQADPVLRVSAAILAGLALLVCLKLAQNIFAPLMLAVIVGIIFSPVADRMEKLRLPRGLVAIILIVLIFFLIASLAFLAEPYITAAIDRIPTVKYEIRKFLFEYRDLIRGIDEVEQALGAAQKKAEEGSGMPSVTDALYLAPVIIAQALVFFGGLFFFLLTRWNIYSWMAHRIGDNTTTAAILDRFCAAENSVARYFATISLINIGLGFAVTGGLMAIGMPAAPIWGIAAALLNYVLYVGPAAMVAGLLLNGLVAFDGLMSFAPAAVYLTLNMCEAQFVTPGLVGKHVQINPFLIFVSLVFWLWLWGPIGGIVAIPTTVIVLHLFDIIGEGRKSPASRRPAA</sequence>
<dbReference type="PANTHER" id="PTHR21716:SF16">
    <property type="entry name" value="BLL1467 PROTEIN"/>
    <property type="match status" value="1"/>
</dbReference>
<comment type="subcellular location">
    <subcellularLocation>
        <location evidence="1">Membrane</location>
        <topology evidence="1">Multi-pass membrane protein</topology>
    </subcellularLocation>
</comment>
<organism evidence="7 8">
    <name type="scientific">Alloyangia pacifica</name>
    <dbReference type="NCBI Taxonomy" id="311180"/>
    <lineage>
        <taxon>Bacteria</taxon>
        <taxon>Pseudomonadati</taxon>
        <taxon>Pseudomonadota</taxon>
        <taxon>Alphaproteobacteria</taxon>
        <taxon>Rhodobacterales</taxon>
        <taxon>Roseobacteraceae</taxon>
        <taxon>Alloyangia</taxon>
    </lineage>
</organism>
<feature type="transmembrane region" description="Helical" evidence="6">
    <location>
        <begin position="33"/>
        <end position="51"/>
    </location>
</feature>
<dbReference type="PANTHER" id="PTHR21716">
    <property type="entry name" value="TRANSMEMBRANE PROTEIN"/>
    <property type="match status" value="1"/>
</dbReference>
<feature type="transmembrane region" description="Helical" evidence="6">
    <location>
        <begin position="257"/>
        <end position="277"/>
    </location>
</feature>
<protein>
    <submittedName>
        <fullName evidence="7">Predicted PurR-regulated permease PerM</fullName>
    </submittedName>
</protein>
<keyword evidence="3 6" id="KW-0812">Transmembrane</keyword>